<feature type="transmembrane region" description="Helical" evidence="1">
    <location>
        <begin position="118"/>
        <end position="140"/>
    </location>
</feature>
<comment type="caution">
    <text evidence="2">The sequence shown here is derived from an EMBL/GenBank/DDBJ whole genome shotgun (WGS) entry which is preliminary data.</text>
</comment>
<dbReference type="InterPro" id="IPR011397">
    <property type="entry name" value="YhfC"/>
</dbReference>
<reference evidence="2" key="1">
    <citation type="submission" date="2019-08" db="EMBL/GenBank/DDBJ databases">
        <authorList>
            <person name="Kucharzyk K."/>
            <person name="Murdoch R.W."/>
            <person name="Higgins S."/>
            <person name="Loffler F."/>
        </authorList>
    </citation>
    <scope>NUCLEOTIDE SEQUENCE</scope>
</reference>
<feature type="transmembrane region" description="Helical" evidence="1">
    <location>
        <begin position="76"/>
        <end position="97"/>
    </location>
</feature>
<evidence type="ECO:0000256" key="1">
    <source>
        <dbReference type="SAM" id="Phobius"/>
    </source>
</evidence>
<feature type="transmembrane region" description="Helical" evidence="1">
    <location>
        <begin position="42"/>
        <end position="64"/>
    </location>
</feature>
<accession>A0A644Y7R4</accession>
<feature type="transmembrane region" description="Helical" evidence="1">
    <location>
        <begin position="173"/>
        <end position="193"/>
    </location>
</feature>
<feature type="transmembrane region" description="Helical" evidence="1">
    <location>
        <begin position="6"/>
        <end position="30"/>
    </location>
</feature>
<evidence type="ECO:0008006" key="3">
    <source>
        <dbReference type="Google" id="ProtNLM"/>
    </source>
</evidence>
<sequence>MISTFTMISAYFAVLMSILVPITITIYGLIKKKLVATPFMIGALMFFVMRIVIVGAITYGLTLIPVFNDLLNNSLFAAMVVVLILAVVDVLCKYFGYKFLLKAPDSIRDVMSIALGQGVAEVLMTIAQTAFYCLTIFNAINNGSIYEAVSETLTSADISELVVQYSAIKPDLLFYYGVSALCIMALHIIVSFFVVQARNRRDKRYLLFAFVIILGGLALMYALTIYSYLSALIAILIYTLVVGYLTYSYKIYNVQDTADIISV</sequence>
<keyword evidence="1" id="KW-1133">Transmembrane helix</keyword>
<proteinExistence type="predicted"/>
<organism evidence="2">
    <name type="scientific">bioreactor metagenome</name>
    <dbReference type="NCBI Taxonomy" id="1076179"/>
    <lineage>
        <taxon>unclassified sequences</taxon>
        <taxon>metagenomes</taxon>
        <taxon>ecological metagenomes</taxon>
    </lineage>
</organism>
<dbReference type="EMBL" id="VSSQ01003845">
    <property type="protein sequence ID" value="MPM22613.1"/>
    <property type="molecule type" value="Genomic_DNA"/>
</dbReference>
<keyword evidence="1" id="KW-0472">Membrane</keyword>
<evidence type="ECO:0000313" key="2">
    <source>
        <dbReference type="EMBL" id="MPM22613.1"/>
    </source>
</evidence>
<feature type="transmembrane region" description="Helical" evidence="1">
    <location>
        <begin position="229"/>
        <end position="247"/>
    </location>
</feature>
<name>A0A644Y7R4_9ZZZZ</name>
<dbReference type="Pfam" id="PF10086">
    <property type="entry name" value="YhfC"/>
    <property type="match status" value="1"/>
</dbReference>
<dbReference type="AlphaFoldDB" id="A0A644Y7R4"/>
<protein>
    <recommendedName>
        <fullName evidence="3">Membrane protein YhfC</fullName>
    </recommendedName>
</protein>
<keyword evidence="1" id="KW-0812">Transmembrane</keyword>
<gene>
    <name evidence="2" type="ORF">SDC9_69070</name>
</gene>
<feature type="transmembrane region" description="Helical" evidence="1">
    <location>
        <begin position="205"/>
        <end position="223"/>
    </location>
</feature>